<evidence type="ECO:0000313" key="6">
    <source>
        <dbReference type="Proteomes" id="UP000216475"/>
    </source>
</evidence>
<name>A0A268H8F3_9BACI</name>
<gene>
    <name evidence="4" type="ORF">CHH48_12700</name>
    <name evidence="5" type="ORF">CHI12_17970</name>
</gene>
<dbReference type="EMBL" id="NPBJ01000023">
    <property type="protein sequence ID" value="PAD99323.1"/>
    <property type="molecule type" value="Genomic_DNA"/>
</dbReference>
<dbReference type="InterPro" id="IPR036390">
    <property type="entry name" value="WH_DNA-bd_sf"/>
</dbReference>
<keyword evidence="3" id="KW-0804">Transcription</keyword>
<comment type="caution">
    <text evidence="5">The sequence shown here is derived from an EMBL/GenBank/DDBJ whole genome shotgun (WGS) entry which is preliminary data.</text>
</comment>
<evidence type="ECO:0000313" key="4">
    <source>
        <dbReference type="EMBL" id="PAD99323.1"/>
    </source>
</evidence>
<evidence type="ECO:0000313" key="7">
    <source>
        <dbReference type="Proteomes" id="UP000216852"/>
    </source>
</evidence>
<evidence type="ECO:0000256" key="3">
    <source>
        <dbReference type="ARBA" id="ARBA00023163"/>
    </source>
</evidence>
<dbReference type="PANTHER" id="PTHR38465:SF1">
    <property type="entry name" value="HTH-TYPE TRANSCRIPTIONAL REGULATOR MJ1563-RELATED"/>
    <property type="match status" value="1"/>
</dbReference>
<dbReference type="GO" id="GO:0003677">
    <property type="term" value="F:DNA binding"/>
    <property type="evidence" value="ECO:0007669"/>
    <property type="project" value="UniProtKB-KW"/>
</dbReference>
<keyword evidence="7" id="KW-1185">Reference proteome</keyword>
<organism evidence="5 6">
    <name type="scientific">Terribacillus saccharophilus</name>
    <dbReference type="NCBI Taxonomy" id="361277"/>
    <lineage>
        <taxon>Bacteria</taxon>
        <taxon>Bacillati</taxon>
        <taxon>Bacillota</taxon>
        <taxon>Bacilli</taxon>
        <taxon>Bacillales</taxon>
        <taxon>Bacillaceae</taxon>
        <taxon>Terribacillus</taxon>
    </lineage>
</organism>
<evidence type="ECO:0000256" key="1">
    <source>
        <dbReference type="ARBA" id="ARBA00023015"/>
    </source>
</evidence>
<dbReference type="InterPro" id="IPR052362">
    <property type="entry name" value="HTH-GbsR_regulator"/>
</dbReference>
<keyword evidence="2" id="KW-0238">DNA-binding</keyword>
<accession>A0A268H8F3</accession>
<protein>
    <recommendedName>
        <fullName evidence="8">HTH-type transcriptional regulator</fullName>
    </recommendedName>
</protein>
<dbReference type="InterPro" id="IPR036388">
    <property type="entry name" value="WH-like_DNA-bd_sf"/>
</dbReference>
<sequence>MFRLSATEARLLAILYVENRPITLEQMGDLIGKSKTSVHIAIRNLSHQELVDRVWVKGARKDFYTSVSNVYKKLMTSQIEQWRAQTNRQVEIMQYMEKSISDNDPEFLSMQKQVSSSLQFHKQAAAIIKKITAISSC</sequence>
<evidence type="ECO:0000256" key="2">
    <source>
        <dbReference type="ARBA" id="ARBA00023125"/>
    </source>
</evidence>
<dbReference type="Proteomes" id="UP000216475">
    <property type="component" value="Unassembled WGS sequence"/>
</dbReference>
<dbReference type="Proteomes" id="UP000216852">
    <property type="component" value="Unassembled WGS sequence"/>
</dbReference>
<evidence type="ECO:0008006" key="8">
    <source>
        <dbReference type="Google" id="ProtNLM"/>
    </source>
</evidence>
<reference evidence="6 7" key="1">
    <citation type="submission" date="2017-07" db="EMBL/GenBank/DDBJ databases">
        <title>Isolation and whole genome analysis of endospore-forming bacteria from heroin.</title>
        <authorList>
            <person name="Kalinowski J."/>
            <person name="Ahrens B."/>
            <person name="Al-Dilaimi A."/>
            <person name="Winkler A."/>
            <person name="Wibberg D."/>
            <person name="Schleenbecker U."/>
            <person name="Ruckert C."/>
            <person name="Wolfel R."/>
            <person name="Grass G."/>
        </authorList>
    </citation>
    <scope>NUCLEOTIDE SEQUENCE [LARGE SCALE GENOMIC DNA]</scope>
    <source>
        <strain evidence="5 6">7509</strain>
        <strain evidence="4 7">7517-1</strain>
    </source>
</reference>
<dbReference type="PANTHER" id="PTHR38465">
    <property type="entry name" value="HTH-TYPE TRANSCRIPTIONAL REGULATOR MJ1563-RELATED"/>
    <property type="match status" value="1"/>
</dbReference>
<dbReference type="EMBL" id="NPBH01000085">
    <property type="protein sequence ID" value="PAE06148.1"/>
    <property type="molecule type" value="Genomic_DNA"/>
</dbReference>
<proteinExistence type="predicted"/>
<evidence type="ECO:0000313" key="5">
    <source>
        <dbReference type="EMBL" id="PAE06148.1"/>
    </source>
</evidence>
<dbReference type="SUPFAM" id="SSF46785">
    <property type="entry name" value="Winged helix' DNA-binding domain"/>
    <property type="match status" value="1"/>
</dbReference>
<dbReference type="AlphaFoldDB" id="A0A268H8F3"/>
<dbReference type="Gene3D" id="1.10.10.10">
    <property type="entry name" value="Winged helix-like DNA-binding domain superfamily/Winged helix DNA-binding domain"/>
    <property type="match status" value="1"/>
</dbReference>
<keyword evidence="1" id="KW-0805">Transcription regulation</keyword>